<keyword evidence="7 8" id="KW-0472">Membrane</keyword>
<dbReference type="AlphaFoldDB" id="A0A9D1FKW6"/>
<dbReference type="NCBIfam" id="TIGR01943">
    <property type="entry name" value="rnfA"/>
    <property type="match status" value="1"/>
</dbReference>
<keyword evidence="4 8" id="KW-1278">Translocase</keyword>
<dbReference type="PIRSF" id="PIRSF006102">
    <property type="entry name" value="NQR_DE"/>
    <property type="match status" value="1"/>
</dbReference>
<keyword evidence="6 8" id="KW-1133">Transmembrane helix</keyword>
<gene>
    <name evidence="8" type="primary">rnfA</name>
    <name evidence="9" type="ORF">IAB51_02145</name>
</gene>
<feature type="transmembrane region" description="Helical" evidence="8">
    <location>
        <begin position="108"/>
        <end position="128"/>
    </location>
</feature>
<comment type="subunit">
    <text evidence="8">The complex is composed of six subunits: RnfA, RnfB, RnfC, RnfD, RnfE and RnfG.</text>
</comment>
<feature type="transmembrane region" description="Helical" evidence="8">
    <location>
        <begin position="43"/>
        <end position="63"/>
    </location>
</feature>
<evidence type="ECO:0000256" key="2">
    <source>
        <dbReference type="ARBA" id="ARBA00022448"/>
    </source>
</evidence>
<sequence length="200" mass="21504">MKEMLAILFSAILVDNFVLSKFMGICPFIGVSKKTSSAFGMSVAVTFVMVMSTILTWPIYTYILAPKSGAYNFGYLKTLTFILVIALFVQLVEILIKKFMPPLYKSLGIYLPLITTNCAVLGVTILNIDNEYGFGQSIVNALGAGLGFMVALLLFSGIRERIDKADVPKMFKGVPAALVAAGIVAASFAGFGGLVENLFA</sequence>
<dbReference type="Pfam" id="PF02508">
    <property type="entry name" value="Rnf-Nqr"/>
    <property type="match status" value="1"/>
</dbReference>
<comment type="subcellular location">
    <subcellularLocation>
        <location evidence="8">Cell membrane</location>
        <topology evidence="8">Multi-pass membrane protein</topology>
    </subcellularLocation>
    <subcellularLocation>
        <location evidence="1">Endomembrane system</location>
        <topology evidence="1">Multi-pass membrane protein</topology>
    </subcellularLocation>
</comment>
<keyword evidence="5 8" id="KW-0249">Electron transport</keyword>
<organism evidence="9 10">
    <name type="scientific">Candidatus Merdivicinus excrementipullorum</name>
    <dbReference type="NCBI Taxonomy" id="2840867"/>
    <lineage>
        <taxon>Bacteria</taxon>
        <taxon>Bacillati</taxon>
        <taxon>Bacillota</taxon>
        <taxon>Clostridia</taxon>
        <taxon>Eubacteriales</taxon>
        <taxon>Oscillospiraceae</taxon>
        <taxon>Oscillospiraceae incertae sedis</taxon>
        <taxon>Candidatus Merdivicinus</taxon>
    </lineage>
</organism>
<reference evidence="9" key="2">
    <citation type="journal article" date="2021" name="PeerJ">
        <title>Extensive microbial diversity within the chicken gut microbiome revealed by metagenomics and culture.</title>
        <authorList>
            <person name="Gilroy R."/>
            <person name="Ravi A."/>
            <person name="Getino M."/>
            <person name="Pursley I."/>
            <person name="Horton D.L."/>
            <person name="Alikhan N.F."/>
            <person name="Baker D."/>
            <person name="Gharbi K."/>
            <person name="Hall N."/>
            <person name="Watson M."/>
            <person name="Adriaenssens E.M."/>
            <person name="Foster-Nyarko E."/>
            <person name="Jarju S."/>
            <person name="Secka A."/>
            <person name="Antonio M."/>
            <person name="Oren A."/>
            <person name="Chaudhuri R.R."/>
            <person name="La Ragione R."/>
            <person name="Hildebrand F."/>
            <person name="Pallen M.J."/>
        </authorList>
    </citation>
    <scope>NUCLEOTIDE SEQUENCE</scope>
    <source>
        <strain evidence="9">CHK199-13235</strain>
    </source>
</reference>
<dbReference type="EC" id="7.-.-.-" evidence="8"/>
<comment type="function">
    <text evidence="8">Part of a membrane-bound complex that couples electron transfer with translocation of ions across the membrane.</text>
</comment>
<feature type="transmembrane region" description="Helical" evidence="8">
    <location>
        <begin position="75"/>
        <end position="96"/>
    </location>
</feature>
<keyword evidence="3 8" id="KW-0812">Transmembrane</keyword>
<proteinExistence type="inferred from homology"/>
<comment type="similarity">
    <text evidence="8">Belongs to the NqrDE/RnfAE family.</text>
</comment>
<evidence type="ECO:0000256" key="3">
    <source>
        <dbReference type="ARBA" id="ARBA00022692"/>
    </source>
</evidence>
<feature type="transmembrane region" description="Helical" evidence="8">
    <location>
        <begin position="134"/>
        <end position="155"/>
    </location>
</feature>
<dbReference type="GO" id="GO:0022900">
    <property type="term" value="P:electron transport chain"/>
    <property type="evidence" value="ECO:0007669"/>
    <property type="project" value="UniProtKB-UniRule"/>
</dbReference>
<evidence type="ECO:0000256" key="7">
    <source>
        <dbReference type="ARBA" id="ARBA00023136"/>
    </source>
</evidence>
<keyword evidence="2 8" id="KW-0813">Transport</keyword>
<evidence type="ECO:0000256" key="8">
    <source>
        <dbReference type="HAMAP-Rule" id="MF_00459"/>
    </source>
</evidence>
<evidence type="ECO:0000313" key="10">
    <source>
        <dbReference type="Proteomes" id="UP000824002"/>
    </source>
</evidence>
<accession>A0A9D1FKW6</accession>
<dbReference type="InterPro" id="IPR050133">
    <property type="entry name" value="NqrDE/RnfAE_oxidrdctase"/>
</dbReference>
<reference evidence="9" key="1">
    <citation type="submission" date="2020-10" db="EMBL/GenBank/DDBJ databases">
        <authorList>
            <person name="Gilroy R."/>
        </authorList>
    </citation>
    <scope>NUCLEOTIDE SEQUENCE</scope>
    <source>
        <strain evidence="9">CHK199-13235</strain>
    </source>
</reference>
<dbReference type="PANTHER" id="PTHR30335">
    <property type="entry name" value="INTEGRAL MEMBRANE PROTEIN OF SOXR-REDUCING COMPLEX"/>
    <property type="match status" value="1"/>
</dbReference>
<dbReference type="PANTHER" id="PTHR30335:SF0">
    <property type="entry name" value="ION-TRANSLOCATING OXIDOREDUCTASE COMPLEX SUBUNIT A"/>
    <property type="match status" value="1"/>
</dbReference>
<dbReference type="GO" id="GO:0012505">
    <property type="term" value="C:endomembrane system"/>
    <property type="evidence" value="ECO:0007669"/>
    <property type="project" value="UniProtKB-SubCell"/>
</dbReference>
<protein>
    <recommendedName>
        <fullName evidence="8">Ion-translocating oxidoreductase complex subunit A</fullName>
        <ecNumber evidence="8">7.-.-.-</ecNumber>
    </recommendedName>
    <alternativeName>
        <fullName evidence="8">Rnf electron transport complex subunit A</fullName>
    </alternativeName>
</protein>
<dbReference type="HAMAP" id="MF_00459">
    <property type="entry name" value="RsxA_RnfA"/>
    <property type="match status" value="1"/>
</dbReference>
<dbReference type="Proteomes" id="UP000824002">
    <property type="component" value="Unassembled WGS sequence"/>
</dbReference>
<evidence type="ECO:0000256" key="5">
    <source>
        <dbReference type="ARBA" id="ARBA00022982"/>
    </source>
</evidence>
<evidence type="ECO:0000256" key="4">
    <source>
        <dbReference type="ARBA" id="ARBA00022967"/>
    </source>
</evidence>
<feature type="transmembrane region" description="Helical" evidence="8">
    <location>
        <begin position="176"/>
        <end position="195"/>
    </location>
</feature>
<dbReference type="EMBL" id="DVJP01000018">
    <property type="protein sequence ID" value="HIS75587.1"/>
    <property type="molecule type" value="Genomic_DNA"/>
</dbReference>
<evidence type="ECO:0000256" key="1">
    <source>
        <dbReference type="ARBA" id="ARBA00004127"/>
    </source>
</evidence>
<keyword evidence="8" id="KW-1003">Cell membrane</keyword>
<name>A0A9D1FKW6_9FIRM</name>
<feature type="transmembrane region" description="Helical" evidence="8">
    <location>
        <begin position="6"/>
        <end position="31"/>
    </location>
</feature>
<comment type="caution">
    <text evidence="9">The sequence shown here is derived from an EMBL/GenBank/DDBJ whole genome shotgun (WGS) entry which is preliminary data.</text>
</comment>
<dbReference type="InterPro" id="IPR003667">
    <property type="entry name" value="NqrDE/RnfAE"/>
</dbReference>
<dbReference type="InterPro" id="IPR011293">
    <property type="entry name" value="Ion_transpt_RnfA/RsxA"/>
</dbReference>
<evidence type="ECO:0000313" key="9">
    <source>
        <dbReference type="EMBL" id="HIS75587.1"/>
    </source>
</evidence>
<dbReference type="GO" id="GO:0005886">
    <property type="term" value="C:plasma membrane"/>
    <property type="evidence" value="ECO:0007669"/>
    <property type="project" value="UniProtKB-SubCell"/>
</dbReference>
<evidence type="ECO:0000256" key="6">
    <source>
        <dbReference type="ARBA" id="ARBA00022989"/>
    </source>
</evidence>